<accession>G0LHV7</accession>
<protein>
    <submittedName>
        <fullName evidence="1">Uncharacterized protein</fullName>
    </submittedName>
</protein>
<gene>
    <name evidence="1" type="ordered locus">Hqrw_1392</name>
</gene>
<organism evidence="1 2">
    <name type="scientific">Haloquadratum walsbyi (strain DSM 16854 / JCM 12705 / C23)</name>
    <dbReference type="NCBI Taxonomy" id="768065"/>
    <lineage>
        <taxon>Archaea</taxon>
        <taxon>Methanobacteriati</taxon>
        <taxon>Methanobacteriota</taxon>
        <taxon>Stenosarchaea group</taxon>
        <taxon>Halobacteria</taxon>
        <taxon>Halobacteriales</taxon>
        <taxon>Haloferacaceae</taxon>
        <taxon>Haloquadratum</taxon>
    </lineage>
</organism>
<dbReference type="InterPro" id="IPR055686">
    <property type="entry name" value="DUF7262"/>
</dbReference>
<dbReference type="EMBL" id="FR746099">
    <property type="protein sequence ID" value="CCC39345.1"/>
    <property type="molecule type" value="Genomic_DNA"/>
</dbReference>
<proteinExistence type="predicted"/>
<dbReference type="Pfam" id="PF23923">
    <property type="entry name" value="DUF7262"/>
    <property type="match status" value="1"/>
</dbReference>
<dbReference type="RefSeq" id="WP_014555226.1">
    <property type="nucleotide sequence ID" value="NC_017459.1"/>
</dbReference>
<name>G0LHV7_HALWC</name>
<dbReference type="HOGENOM" id="CLU_134204_0_0_2"/>
<reference evidence="1 2" key="1">
    <citation type="journal article" date="2011" name="PLoS ONE">
        <title>Haloquadratum walsbyi: limited diversity in a global pond.</title>
        <authorList>
            <person name="Dyall-Smith M."/>
            <person name="Pfeiffer F."/>
            <person name="Klee K."/>
            <person name="Palm P."/>
            <person name="Gross K."/>
            <person name="Schuster S.C."/>
            <person name="Rampp M."/>
            <person name="Oesterhelt D."/>
        </authorList>
    </citation>
    <scope>NUCLEOTIDE SEQUENCE [LARGE SCALE GENOMIC DNA]</scope>
    <source>
        <strain evidence="2">DSM 16854 / JCM 12705 / C23</strain>
    </source>
</reference>
<dbReference type="Proteomes" id="UP000007954">
    <property type="component" value="Chromosome"/>
</dbReference>
<sequence length="175" mass="18784">MSNVCWLLFDIQNSNRAPVDNIDECSQCDNQAATLTDQRRVDSRAQLATSLIESGVGALVILAVVSGFLWAPIDTANSTPELDQLAADTLYILDEETSSNSGQTRLAAMCHSSSMSMSEQTLLRDRIETILPPTVFAEIKTPHGTIGPAAPVGGYTGRAVSVGNHCTVAIEIWYV</sequence>
<dbReference type="GeneID" id="12446041"/>
<dbReference type="OrthoDB" id="247846at2157"/>
<dbReference type="KEGG" id="hwc:Hqrw_1392"/>
<dbReference type="AlphaFoldDB" id="G0LHV7"/>
<evidence type="ECO:0000313" key="1">
    <source>
        <dbReference type="EMBL" id="CCC39345.1"/>
    </source>
</evidence>
<evidence type="ECO:0000313" key="2">
    <source>
        <dbReference type="Proteomes" id="UP000007954"/>
    </source>
</evidence>